<dbReference type="InterPro" id="IPR003959">
    <property type="entry name" value="ATPase_AAA_core"/>
</dbReference>
<protein>
    <recommendedName>
        <fullName evidence="3">AAA+ ATPase domain-containing protein</fullName>
    </recommendedName>
</protein>
<proteinExistence type="predicted"/>
<evidence type="ECO:0000313" key="4">
    <source>
        <dbReference type="EMBL" id="CAD8122662.1"/>
    </source>
</evidence>
<dbReference type="Pfam" id="PF09336">
    <property type="entry name" value="Vps4_C"/>
    <property type="match status" value="1"/>
</dbReference>
<dbReference type="GO" id="GO:0016197">
    <property type="term" value="P:endosomal transport"/>
    <property type="evidence" value="ECO:0007669"/>
    <property type="project" value="TreeGrafter"/>
</dbReference>
<dbReference type="Proteomes" id="UP000692954">
    <property type="component" value="Unassembled WGS sequence"/>
</dbReference>
<organism evidence="4 5">
    <name type="scientific">Paramecium sonneborni</name>
    <dbReference type="NCBI Taxonomy" id="65129"/>
    <lineage>
        <taxon>Eukaryota</taxon>
        <taxon>Sar</taxon>
        <taxon>Alveolata</taxon>
        <taxon>Ciliophora</taxon>
        <taxon>Intramacronucleata</taxon>
        <taxon>Oligohymenophorea</taxon>
        <taxon>Peniculida</taxon>
        <taxon>Parameciidae</taxon>
        <taxon>Paramecium</taxon>
    </lineage>
</organism>
<feature type="domain" description="AAA+ ATPase" evidence="3">
    <location>
        <begin position="168"/>
        <end position="295"/>
    </location>
</feature>
<evidence type="ECO:0000259" key="3">
    <source>
        <dbReference type="SMART" id="SM00382"/>
    </source>
</evidence>
<name>A0A8S1R699_9CILI</name>
<reference evidence="4" key="1">
    <citation type="submission" date="2021-01" db="EMBL/GenBank/DDBJ databases">
        <authorList>
            <consortium name="Genoscope - CEA"/>
            <person name="William W."/>
        </authorList>
    </citation>
    <scope>NUCLEOTIDE SEQUENCE</scope>
</reference>
<accession>A0A8S1R699</accession>
<evidence type="ECO:0000256" key="1">
    <source>
        <dbReference type="ARBA" id="ARBA00022741"/>
    </source>
</evidence>
<evidence type="ECO:0000313" key="5">
    <source>
        <dbReference type="Proteomes" id="UP000692954"/>
    </source>
</evidence>
<dbReference type="InterPro" id="IPR015415">
    <property type="entry name" value="Spast_Vps4_C"/>
</dbReference>
<keyword evidence="5" id="KW-1185">Reference proteome</keyword>
<keyword evidence="2" id="KW-0067">ATP-binding</keyword>
<dbReference type="EMBL" id="CAJJDN010000139">
    <property type="protein sequence ID" value="CAD8122662.1"/>
    <property type="molecule type" value="Genomic_DNA"/>
</dbReference>
<dbReference type="PANTHER" id="PTHR23074:SF83">
    <property type="entry name" value="VACUOLAR PROTEIN SORTING-ASSOCIATED PROTEIN 4A"/>
    <property type="match status" value="1"/>
</dbReference>
<keyword evidence="1" id="KW-0547">Nucleotide-binding</keyword>
<dbReference type="GO" id="GO:0005524">
    <property type="term" value="F:ATP binding"/>
    <property type="evidence" value="ECO:0007669"/>
    <property type="project" value="UniProtKB-KW"/>
</dbReference>
<dbReference type="PANTHER" id="PTHR23074">
    <property type="entry name" value="AAA DOMAIN-CONTAINING"/>
    <property type="match status" value="1"/>
</dbReference>
<dbReference type="InterPro" id="IPR003593">
    <property type="entry name" value="AAA+_ATPase"/>
</dbReference>
<dbReference type="GO" id="GO:0016887">
    <property type="term" value="F:ATP hydrolysis activity"/>
    <property type="evidence" value="ECO:0007669"/>
    <property type="project" value="InterPro"/>
</dbReference>
<comment type="caution">
    <text evidence="4">The sequence shown here is derived from an EMBL/GenBank/DDBJ whole genome shotgun (WGS) entry which is preliminary data.</text>
</comment>
<dbReference type="GO" id="GO:0007033">
    <property type="term" value="P:vacuole organization"/>
    <property type="evidence" value="ECO:0007669"/>
    <property type="project" value="TreeGrafter"/>
</dbReference>
<dbReference type="Pfam" id="PF17862">
    <property type="entry name" value="AAA_lid_3"/>
    <property type="match status" value="1"/>
</dbReference>
<gene>
    <name evidence="4" type="ORF">PSON_ATCC_30995.1.T1390175</name>
</gene>
<evidence type="ECO:0000256" key="2">
    <source>
        <dbReference type="ARBA" id="ARBA00022840"/>
    </source>
</evidence>
<dbReference type="OrthoDB" id="29072at2759"/>
<dbReference type="Pfam" id="PF00004">
    <property type="entry name" value="AAA"/>
    <property type="match status" value="1"/>
</dbReference>
<dbReference type="AlphaFoldDB" id="A0A8S1R699"/>
<dbReference type="InterPro" id="IPR041569">
    <property type="entry name" value="AAA_lid_3"/>
</dbReference>
<sequence>MKQQSYANDNYALQTEVTEIFKQGDKLWNCGTTINEKKNGLNLILKGIQKLQLWREKERDPGLRLQLDSVYDSRRISIIQGFNLLESYERGEKMEFQEPKKYIKRICRQYKQQINTQEKNILNNVFMKEKPNVSWSDIIGLDIAVATLQECILVPMKFPSLFGQARQTWNGILLYGPPGAGKTYIAQACANQTIDSCSFFFISATDLISQAEAFKDKFMKDLFEIVNQKKPSLLFIDQVEIVSECFGKSIIKALMDTIQRNQSQVFVIGATHLPWKLDISTIQSFEKKIYISLPDLEARGNLIAKFLHKIQNNLTKLDLQDLAIKTEGYSCFDINVLVRDAALEPIRKIQTAQKFKMVQVQGKVKWIPAAINELGELKTFQDLDISRIQIPDVCYDDFIKVLKQSKKSVSQDLLMEFQKWMKQYGLKE</sequence>
<dbReference type="SMART" id="SM00382">
    <property type="entry name" value="AAA"/>
    <property type="match status" value="1"/>
</dbReference>
<dbReference type="InterPro" id="IPR050304">
    <property type="entry name" value="MT-severing_AAA_ATPase"/>
</dbReference>